<organism evidence="7 8">
    <name type="scientific">Bosea thiooxidans</name>
    <dbReference type="NCBI Taxonomy" id="53254"/>
    <lineage>
        <taxon>Bacteria</taxon>
        <taxon>Pseudomonadati</taxon>
        <taxon>Pseudomonadota</taxon>
        <taxon>Alphaproteobacteria</taxon>
        <taxon>Hyphomicrobiales</taxon>
        <taxon>Boseaceae</taxon>
        <taxon>Bosea</taxon>
    </lineage>
</organism>
<dbReference type="Pfam" id="PF00496">
    <property type="entry name" value="SBP_bac_5"/>
    <property type="match status" value="1"/>
</dbReference>
<evidence type="ECO:0000256" key="3">
    <source>
        <dbReference type="ARBA" id="ARBA00022448"/>
    </source>
</evidence>
<evidence type="ECO:0000313" key="8">
    <source>
        <dbReference type="Proteomes" id="UP000051562"/>
    </source>
</evidence>
<dbReference type="EMBL" id="LMAR01000023">
    <property type="protein sequence ID" value="KQK31381.1"/>
    <property type="molecule type" value="Genomic_DNA"/>
</dbReference>
<evidence type="ECO:0000256" key="5">
    <source>
        <dbReference type="SAM" id="SignalP"/>
    </source>
</evidence>
<protein>
    <recommendedName>
        <fullName evidence="6">Solute-binding protein family 5 domain-containing protein</fullName>
    </recommendedName>
</protein>
<dbReference type="GO" id="GO:0030288">
    <property type="term" value="C:outer membrane-bounded periplasmic space"/>
    <property type="evidence" value="ECO:0007669"/>
    <property type="project" value="UniProtKB-ARBA"/>
</dbReference>
<dbReference type="AlphaFoldDB" id="A0A0Q3I965"/>
<keyword evidence="3" id="KW-0813">Transport</keyword>
<dbReference type="Gene3D" id="3.10.105.10">
    <property type="entry name" value="Dipeptide-binding Protein, Domain 3"/>
    <property type="match status" value="1"/>
</dbReference>
<dbReference type="RefSeq" id="WP_055727147.1">
    <property type="nucleotide sequence ID" value="NZ_LMAR01000023.1"/>
</dbReference>
<dbReference type="GO" id="GO:0015833">
    <property type="term" value="P:peptide transport"/>
    <property type="evidence" value="ECO:0007669"/>
    <property type="project" value="TreeGrafter"/>
</dbReference>
<dbReference type="GO" id="GO:1904680">
    <property type="term" value="F:peptide transmembrane transporter activity"/>
    <property type="evidence" value="ECO:0007669"/>
    <property type="project" value="TreeGrafter"/>
</dbReference>
<dbReference type="InterPro" id="IPR039424">
    <property type="entry name" value="SBP_5"/>
</dbReference>
<dbReference type="SUPFAM" id="SSF53850">
    <property type="entry name" value="Periplasmic binding protein-like II"/>
    <property type="match status" value="1"/>
</dbReference>
<evidence type="ECO:0000256" key="2">
    <source>
        <dbReference type="ARBA" id="ARBA00005695"/>
    </source>
</evidence>
<sequence>MTDPTKRGPSRRTIMGAAAAALMPLPLIPTAASAQGKALTITTTGILNNVNPYAHSSIHLYYIWSQIYGSLGRYNYAAKAYEGVLAESWETVEPTRWRFKLRSDLKRHDGGPGPTSTDVVHSWRRILSDPASQQAFFLTEVDKFERVDDQTFDIVTKRPVAQLLSLLFDRFVVTSADLHEKHGANADKAAAFGWGPYKLDRFDIDRSVIVARNPSWPGMPASAPETVIYRQILEAEQRVTALLNNEAQIARLIPPQLVDRLKSNPAVKEVETGSLEWMFLGMNVKIKPFDDPRVRRAVAHAINADLIVKRLLFGLADPMQGAIGKHQDCFAPSAARPEYDPKKAKALLAEAGFPDGFDVEFATANGRYVSDRQVGEALAQMLRQVGIRAKLNTPDYANFTNDIRQGKLPLYYTGRSAANDQLEALAQYFETGGSRRTNYSDPEADRLFREVRAAFDTKVQCDLQRSLSDKLSQDSPVVFLWTHRLVNGVRSNINWPADATGEPWLTDITVS</sequence>
<feature type="chain" id="PRO_5006203977" description="Solute-binding protein family 5 domain-containing protein" evidence="5">
    <location>
        <begin position="35"/>
        <end position="511"/>
    </location>
</feature>
<reference evidence="7 8" key="1">
    <citation type="submission" date="2015-10" db="EMBL/GenBank/DDBJ databases">
        <title>Draft genome of Bosea thiooxidans.</title>
        <authorList>
            <person name="Wang X."/>
        </authorList>
    </citation>
    <scope>NUCLEOTIDE SEQUENCE [LARGE SCALE GENOMIC DNA]</scope>
    <source>
        <strain evidence="7 8">CGMCC 9174</strain>
    </source>
</reference>
<dbReference type="PANTHER" id="PTHR30290:SF10">
    <property type="entry name" value="PERIPLASMIC OLIGOPEPTIDE-BINDING PROTEIN-RELATED"/>
    <property type="match status" value="1"/>
</dbReference>
<dbReference type="PANTHER" id="PTHR30290">
    <property type="entry name" value="PERIPLASMIC BINDING COMPONENT OF ABC TRANSPORTER"/>
    <property type="match status" value="1"/>
</dbReference>
<dbReference type="Proteomes" id="UP000051562">
    <property type="component" value="Unassembled WGS sequence"/>
</dbReference>
<comment type="caution">
    <text evidence="7">The sequence shown here is derived from an EMBL/GenBank/DDBJ whole genome shotgun (WGS) entry which is preliminary data.</text>
</comment>
<name>A0A0Q3I965_9HYPH</name>
<evidence type="ECO:0000256" key="1">
    <source>
        <dbReference type="ARBA" id="ARBA00004418"/>
    </source>
</evidence>
<keyword evidence="8" id="KW-1185">Reference proteome</keyword>
<feature type="signal peptide" evidence="5">
    <location>
        <begin position="1"/>
        <end position="34"/>
    </location>
</feature>
<dbReference type="InterPro" id="IPR006311">
    <property type="entry name" value="TAT_signal"/>
</dbReference>
<comment type="subcellular location">
    <subcellularLocation>
        <location evidence="1">Periplasm</location>
    </subcellularLocation>
</comment>
<dbReference type="InterPro" id="IPR000914">
    <property type="entry name" value="SBP_5_dom"/>
</dbReference>
<dbReference type="Gene3D" id="3.40.190.10">
    <property type="entry name" value="Periplasmic binding protein-like II"/>
    <property type="match status" value="1"/>
</dbReference>
<dbReference type="PROSITE" id="PS51318">
    <property type="entry name" value="TAT"/>
    <property type="match status" value="1"/>
</dbReference>
<keyword evidence="4 5" id="KW-0732">Signal</keyword>
<proteinExistence type="inferred from homology"/>
<feature type="domain" description="Solute-binding protein family 5" evidence="6">
    <location>
        <begin position="82"/>
        <end position="430"/>
    </location>
</feature>
<accession>A0A0Q3I965</accession>
<evidence type="ECO:0000256" key="4">
    <source>
        <dbReference type="ARBA" id="ARBA00022729"/>
    </source>
</evidence>
<dbReference type="GO" id="GO:0043190">
    <property type="term" value="C:ATP-binding cassette (ABC) transporter complex"/>
    <property type="evidence" value="ECO:0007669"/>
    <property type="project" value="InterPro"/>
</dbReference>
<comment type="similarity">
    <text evidence="2">Belongs to the bacterial solute-binding protein 5 family.</text>
</comment>
<gene>
    <name evidence="7" type="ORF">ARD30_02950</name>
</gene>
<evidence type="ECO:0000259" key="6">
    <source>
        <dbReference type="Pfam" id="PF00496"/>
    </source>
</evidence>
<dbReference type="InterPro" id="IPR030678">
    <property type="entry name" value="Peptide/Ni-bd"/>
</dbReference>
<evidence type="ECO:0000313" key="7">
    <source>
        <dbReference type="EMBL" id="KQK31381.1"/>
    </source>
</evidence>
<dbReference type="PIRSF" id="PIRSF002741">
    <property type="entry name" value="MppA"/>
    <property type="match status" value="1"/>
</dbReference>